<dbReference type="EMBL" id="PRLP01000035">
    <property type="protein sequence ID" value="PPC77024.1"/>
    <property type="molecule type" value="Genomic_DNA"/>
</dbReference>
<dbReference type="OrthoDB" id="7013311at2"/>
<sequence>MTATAEQLLPWLQFWQQPWQLMHDSWVAVSIPASLHGPGRGQAHPLWQHLDATQLRQMFDLTDEAPSMPGDVLLQWVVLSNEQRRQVLNLAAEVAVRQSGAHGISPADVSWCRHLAKALMPGNWSVAQHPHLPGEQVGLALLQQWMSVATWSRARLCFPSDWVLSLQHLGLEPVPANRLNQLWHAVMWRIANSQAEEVGNGG</sequence>
<name>A0A2S5KQA3_9PROT</name>
<dbReference type="AlphaFoldDB" id="A0A2S5KQA3"/>
<dbReference type="Proteomes" id="UP000238196">
    <property type="component" value="Unassembled WGS sequence"/>
</dbReference>
<proteinExistence type="predicted"/>
<organism evidence="1 2">
    <name type="scientific">Proteobacteria bacterium 228</name>
    <dbReference type="NCBI Taxonomy" id="2083153"/>
    <lineage>
        <taxon>Bacteria</taxon>
        <taxon>Pseudomonadati</taxon>
        <taxon>Pseudomonadota</taxon>
    </lineage>
</organism>
<evidence type="ECO:0000313" key="2">
    <source>
        <dbReference type="Proteomes" id="UP000238196"/>
    </source>
</evidence>
<evidence type="ECO:0000313" key="1">
    <source>
        <dbReference type="EMBL" id="PPC77024.1"/>
    </source>
</evidence>
<comment type="caution">
    <text evidence="1">The sequence shown here is derived from an EMBL/GenBank/DDBJ whole genome shotgun (WGS) entry which is preliminary data.</text>
</comment>
<reference evidence="1 2" key="1">
    <citation type="submission" date="2018-02" db="EMBL/GenBank/DDBJ databases">
        <title>novel marine gammaproteobacteria from coastal saline agro ecosystem.</title>
        <authorList>
            <person name="Krishnan R."/>
            <person name="Ramesh Kumar N."/>
        </authorList>
    </citation>
    <scope>NUCLEOTIDE SEQUENCE [LARGE SCALE GENOMIC DNA]</scope>
    <source>
        <strain evidence="1 2">228</strain>
    </source>
</reference>
<evidence type="ECO:0008006" key="3">
    <source>
        <dbReference type="Google" id="ProtNLM"/>
    </source>
</evidence>
<accession>A0A2S5KQA3</accession>
<protein>
    <recommendedName>
        <fullName evidence="3">Type III secretion protein</fullName>
    </recommendedName>
</protein>
<gene>
    <name evidence="1" type="ORF">C4K68_11385</name>
</gene>